<dbReference type="AlphaFoldDB" id="A0A0N9IFL8"/>
<evidence type="ECO:0000313" key="2">
    <source>
        <dbReference type="Proteomes" id="UP000063699"/>
    </source>
</evidence>
<organism evidence="1 2">
    <name type="scientific">Kibdelosporangium phytohabitans</name>
    <dbReference type="NCBI Taxonomy" id="860235"/>
    <lineage>
        <taxon>Bacteria</taxon>
        <taxon>Bacillati</taxon>
        <taxon>Actinomycetota</taxon>
        <taxon>Actinomycetes</taxon>
        <taxon>Pseudonocardiales</taxon>
        <taxon>Pseudonocardiaceae</taxon>
        <taxon>Kibdelosporangium</taxon>
    </lineage>
</organism>
<dbReference type="EMBL" id="CP012752">
    <property type="protein sequence ID" value="ALG14259.1"/>
    <property type="molecule type" value="Genomic_DNA"/>
</dbReference>
<dbReference type="RefSeq" id="WP_054296129.1">
    <property type="nucleotide sequence ID" value="NZ_CP012752.1"/>
</dbReference>
<proteinExistence type="predicted"/>
<name>A0A0N9IFL8_9PSEU</name>
<accession>A0A0N9IFL8</accession>
<keyword evidence="2" id="KW-1185">Reference proteome</keyword>
<dbReference type="STRING" id="860235.AOZ06_51910"/>
<dbReference type="KEGG" id="kphy:AOZ06_51910"/>
<protein>
    <recommendedName>
        <fullName evidence="3">DAGKc domain-containing protein</fullName>
    </recommendedName>
</protein>
<reference evidence="1 2" key="1">
    <citation type="submission" date="2015-07" db="EMBL/GenBank/DDBJ databases">
        <title>Genome sequencing of Kibdelosporangium phytohabitans.</title>
        <authorList>
            <person name="Qin S."/>
            <person name="Xing K."/>
        </authorList>
    </citation>
    <scope>NUCLEOTIDE SEQUENCE [LARGE SCALE GENOMIC DNA]</scope>
    <source>
        <strain evidence="1 2">KLBMP1111</strain>
    </source>
</reference>
<dbReference type="OrthoDB" id="5189801at2"/>
<evidence type="ECO:0000313" key="1">
    <source>
        <dbReference type="EMBL" id="ALG14259.1"/>
    </source>
</evidence>
<gene>
    <name evidence="1" type="ORF">AOZ06_51910</name>
</gene>
<sequence length="226" mass="24100">MGALVLACGDSAGHDRLAALTERDDVEVSAVPATPGRTDVDPLLKGLGERRLVVLGTDADLAAVVLRLLRKELVDQVAVGFVPTGDSPVADLWDLPSDTGKAIEVALRGDVDPIPLLRDDAGGVLVGLGQIGPTRGVGYCDDTTALRGRVSAIEITPDPTGRNGLVVRVIRRGLLGKRVNEYKGRAFQLGSLPVLPVRDGVTHPRQVSRWTWYRHTSDLRVARGLI</sequence>
<dbReference type="Proteomes" id="UP000063699">
    <property type="component" value="Chromosome"/>
</dbReference>
<evidence type="ECO:0008006" key="3">
    <source>
        <dbReference type="Google" id="ProtNLM"/>
    </source>
</evidence>